<keyword evidence="3" id="KW-1185">Reference proteome</keyword>
<dbReference type="OrthoDB" id="567788at2759"/>
<gene>
    <name evidence="2" type="ORF">HPP92_014920</name>
</gene>
<protein>
    <submittedName>
        <fullName evidence="2">Uncharacterized protein</fullName>
    </submittedName>
</protein>
<reference evidence="2 3" key="1">
    <citation type="journal article" date="2020" name="Nat. Food">
        <title>A phased Vanilla planifolia genome enables genetic improvement of flavour and production.</title>
        <authorList>
            <person name="Hasing T."/>
            <person name="Tang H."/>
            <person name="Brym M."/>
            <person name="Khazi F."/>
            <person name="Huang T."/>
            <person name="Chambers A.H."/>
        </authorList>
    </citation>
    <scope>NUCLEOTIDE SEQUENCE [LARGE SCALE GENOMIC DNA]</scope>
    <source>
        <tissue evidence="2">Leaf</tissue>
    </source>
</reference>
<sequence>MPQVPQSGNRGFGTGRGSAGGPIGGHLAQQHSSQPALSSFGSGFNFASMDNPNSQPSIGGPLSQAGLMTQASGIPAPVQGLSQTFGDGFSIGGMSQDFVDDFKSQGSHVQYNVSDFATQFLPTREHPPPQLKAKLRFELLRHLAVGLKTDSLCSSSVTSFLSGCRAGPLADFSLSPPTYSRPRFPQDLLVGVLQRLDHDSGATLLRWAKLHSLHSRYHALHLVLRAFLGAGMVPEALEALSEIRRDGKTPSLSVHAILFRILFRMGGF</sequence>
<proteinExistence type="predicted"/>
<comment type="caution">
    <text evidence="2">The sequence shown here is derived from an EMBL/GenBank/DDBJ whole genome shotgun (WGS) entry which is preliminary data.</text>
</comment>
<dbReference type="EMBL" id="JADCNL010000007">
    <property type="protein sequence ID" value="KAG0473063.1"/>
    <property type="molecule type" value="Genomic_DNA"/>
</dbReference>
<feature type="region of interest" description="Disordered" evidence="1">
    <location>
        <begin position="1"/>
        <end position="36"/>
    </location>
</feature>
<organism evidence="2 3">
    <name type="scientific">Vanilla planifolia</name>
    <name type="common">Vanilla</name>
    <dbReference type="NCBI Taxonomy" id="51239"/>
    <lineage>
        <taxon>Eukaryota</taxon>
        <taxon>Viridiplantae</taxon>
        <taxon>Streptophyta</taxon>
        <taxon>Embryophyta</taxon>
        <taxon>Tracheophyta</taxon>
        <taxon>Spermatophyta</taxon>
        <taxon>Magnoliopsida</taxon>
        <taxon>Liliopsida</taxon>
        <taxon>Asparagales</taxon>
        <taxon>Orchidaceae</taxon>
        <taxon>Vanilloideae</taxon>
        <taxon>Vanilleae</taxon>
        <taxon>Vanilla</taxon>
    </lineage>
</organism>
<name>A0A835UT69_VANPL</name>
<dbReference type="Proteomes" id="UP000636800">
    <property type="component" value="Chromosome 7"/>
</dbReference>
<evidence type="ECO:0000313" key="3">
    <source>
        <dbReference type="Proteomes" id="UP000636800"/>
    </source>
</evidence>
<evidence type="ECO:0000256" key="1">
    <source>
        <dbReference type="SAM" id="MobiDB-lite"/>
    </source>
</evidence>
<dbReference type="AlphaFoldDB" id="A0A835UT69"/>
<feature type="compositionally biased region" description="Gly residues" evidence="1">
    <location>
        <begin position="10"/>
        <end position="24"/>
    </location>
</feature>
<evidence type="ECO:0000313" key="2">
    <source>
        <dbReference type="EMBL" id="KAG0473063.1"/>
    </source>
</evidence>
<accession>A0A835UT69</accession>